<keyword evidence="12" id="KW-0969">Cilium</keyword>
<evidence type="ECO:0000256" key="4">
    <source>
        <dbReference type="ARBA" id="ARBA00022448"/>
    </source>
</evidence>
<dbReference type="GO" id="GO:0009288">
    <property type="term" value="C:bacterial-type flagellum"/>
    <property type="evidence" value="ECO:0007669"/>
    <property type="project" value="InterPro"/>
</dbReference>
<dbReference type="InterPro" id="IPR053716">
    <property type="entry name" value="Flag_assembly_chemotaxis_eff"/>
</dbReference>
<keyword evidence="9" id="KW-0472">Membrane</keyword>
<evidence type="ECO:0000256" key="1">
    <source>
        <dbReference type="ARBA" id="ARBA00004413"/>
    </source>
</evidence>
<dbReference type="GO" id="GO:0005886">
    <property type="term" value="C:plasma membrane"/>
    <property type="evidence" value="ECO:0007669"/>
    <property type="project" value="UniProtKB-SubCell"/>
</dbReference>
<name>A0A0M0GH45_SPOGL</name>
<keyword evidence="10" id="KW-1006">Bacterial flagellum protein export</keyword>
<evidence type="ECO:0000313" key="12">
    <source>
        <dbReference type="EMBL" id="KON89088.1"/>
    </source>
</evidence>
<evidence type="ECO:0000313" key="13">
    <source>
        <dbReference type="Proteomes" id="UP000037109"/>
    </source>
</evidence>
<evidence type="ECO:0000256" key="5">
    <source>
        <dbReference type="ARBA" id="ARBA00022475"/>
    </source>
</evidence>
<protein>
    <recommendedName>
        <fullName evidence="3">Flagellar FliJ protein</fullName>
    </recommendedName>
</protein>
<evidence type="ECO:0000256" key="11">
    <source>
        <dbReference type="SAM" id="Coils"/>
    </source>
</evidence>
<evidence type="ECO:0000256" key="3">
    <source>
        <dbReference type="ARBA" id="ARBA00020392"/>
    </source>
</evidence>
<dbReference type="NCBIfam" id="TIGR02473">
    <property type="entry name" value="flagell_FliJ"/>
    <property type="match status" value="1"/>
</dbReference>
<dbReference type="GO" id="GO:0044781">
    <property type="term" value="P:bacterial-type flagellum organization"/>
    <property type="evidence" value="ECO:0007669"/>
    <property type="project" value="UniProtKB-KW"/>
</dbReference>
<keyword evidence="7" id="KW-1005">Bacterial flagellum biogenesis</keyword>
<evidence type="ECO:0000256" key="10">
    <source>
        <dbReference type="ARBA" id="ARBA00023225"/>
    </source>
</evidence>
<keyword evidence="6" id="KW-0145">Chemotaxis</keyword>
<dbReference type="GO" id="GO:0006935">
    <property type="term" value="P:chemotaxis"/>
    <property type="evidence" value="ECO:0007669"/>
    <property type="project" value="UniProtKB-KW"/>
</dbReference>
<evidence type="ECO:0000256" key="7">
    <source>
        <dbReference type="ARBA" id="ARBA00022795"/>
    </source>
</evidence>
<dbReference type="GO" id="GO:0071973">
    <property type="term" value="P:bacterial-type flagellum-dependent cell motility"/>
    <property type="evidence" value="ECO:0007669"/>
    <property type="project" value="InterPro"/>
</dbReference>
<feature type="coiled-coil region" evidence="11">
    <location>
        <begin position="73"/>
        <end position="114"/>
    </location>
</feature>
<evidence type="ECO:0000256" key="8">
    <source>
        <dbReference type="ARBA" id="ARBA00022927"/>
    </source>
</evidence>
<proteinExistence type="inferred from homology"/>
<keyword evidence="5" id="KW-1003">Cell membrane</keyword>
<sequence>MQYQFKFNKILKIKEREKEQVFDVYNQAVKRFEETAKKLYDLLKKKEDLEEYQQSRLAEGLPVQEIRHHQHFVHSLEKTIDHYLKMVANARNQMNFQKEKLMEKNIEVKKYEKMQEKDLAVFLESMKQAEGRQMDDISIQLYMNRGN</sequence>
<dbReference type="STRING" id="1459.AF332_21350"/>
<keyword evidence="12" id="KW-0282">Flagellum</keyword>
<dbReference type="Gene3D" id="1.10.287.1700">
    <property type="match status" value="1"/>
</dbReference>
<organism evidence="12 13">
    <name type="scientific">Sporosarcina globispora</name>
    <name type="common">Bacillus globisporus</name>
    <dbReference type="NCBI Taxonomy" id="1459"/>
    <lineage>
        <taxon>Bacteria</taxon>
        <taxon>Bacillati</taxon>
        <taxon>Bacillota</taxon>
        <taxon>Bacilli</taxon>
        <taxon>Bacillales</taxon>
        <taxon>Caryophanaceae</taxon>
        <taxon>Sporosarcina</taxon>
    </lineage>
</organism>
<dbReference type="OrthoDB" id="2968361at2"/>
<evidence type="ECO:0000256" key="6">
    <source>
        <dbReference type="ARBA" id="ARBA00022500"/>
    </source>
</evidence>
<evidence type="ECO:0000256" key="2">
    <source>
        <dbReference type="ARBA" id="ARBA00010004"/>
    </source>
</evidence>
<dbReference type="Pfam" id="PF02050">
    <property type="entry name" value="FliJ"/>
    <property type="match status" value="1"/>
</dbReference>
<dbReference type="PATRIC" id="fig|1459.3.peg.4713"/>
<gene>
    <name evidence="12" type="primary">fliJ</name>
    <name evidence="12" type="ORF">AF332_21350</name>
</gene>
<keyword evidence="4" id="KW-0813">Transport</keyword>
<keyword evidence="13" id="KW-1185">Reference proteome</keyword>
<dbReference type="RefSeq" id="WP_053436474.1">
    <property type="nucleotide sequence ID" value="NZ_LGUF01000007.1"/>
</dbReference>
<keyword evidence="11" id="KW-0175">Coiled coil</keyword>
<dbReference type="Proteomes" id="UP000037109">
    <property type="component" value="Unassembled WGS sequence"/>
</dbReference>
<dbReference type="InterPro" id="IPR012823">
    <property type="entry name" value="Flagell_FliJ"/>
</dbReference>
<dbReference type="AlphaFoldDB" id="A0A0M0GH45"/>
<evidence type="ECO:0000256" key="9">
    <source>
        <dbReference type="ARBA" id="ARBA00023136"/>
    </source>
</evidence>
<comment type="caution">
    <text evidence="12">The sequence shown here is derived from an EMBL/GenBank/DDBJ whole genome shotgun (WGS) entry which is preliminary data.</text>
</comment>
<reference evidence="13" key="1">
    <citation type="submission" date="2015-07" db="EMBL/GenBank/DDBJ databases">
        <title>Fjat-10036 dsm4.</title>
        <authorList>
            <person name="Liu B."/>
            <person name="Wang J."/>
            <person name="Zhu Y."/>
            <person name="Liu G."/>
            <person name="Chen Q."/>
            <person name="Chen Z."/>
            <person name="Lan J."/>
            <person name="Che J."/>
            <person name="Ge C."/>
            <person name="Shi H."/>
            <person name="Pan Z."/>
            <person name="Liu X."/>
        </authorList>
    </citation>
    <scope>NUCLEOTIDE SEQUENCE [LARGE SCALE GENOMIC DNA]</scope>
    <source>
        <strain evidence="13">DSM 4</strain>
    </source>
</reference>
<comment type="similarity">
    <text evidence="2">Belongs to the FliJ family.</text>
</comment>
<dbReference type="EMBL" id="LGUF01000007">
    <property type="protein sequence ID" value="KON89088.1"/>
    <property type="molecule type" value="Genomic_DNA"/>
</dbReference>
<dbReference type="GO" id="GO:0015031">
    <property type="term" value="P:protein transport"/>
    <property type="evidence" value="ECO:0007669"/>
    <property type="project" value="UniProtKB-KW"/>
</dbReference>
<keyword evidence="12" id="KW-0966">Cell projection</keyword>
<comment type="subcellular location">
    <subcellularLocation>
        <location evidence="1">Cell membrane</location>
        <topology evidence="1">Peripheral membrane protein</topology>
        <orientation evidence="1">Cytoplasmic side</orientation>
    </subcellularLocation>
</comment>
<accession>A0A0M0GH45</accession>
<keyword evidence="8" id="KW-0653">Protein transport</keyword>